<proteinExistence type="predicted"/>
<organism evidence="1">
    <name type="scientific">Timema poppense</name>
    <name type="common">Walking stick</name>
    <dbReference type="NCBI Taxonomy" id="170557"/>
    <lineage>
        <taxon>Eukaryota</taxon>
        <taxon>Metazoa</taxon>
        <taxon>Ecdysozoa</taxon>
        <taxon>Arthropoda</taxon>
        <taxon>Hexapoda</taxon>
        <taxon>Insecta</taxon>
        <taxon>Pterygota</taxon>
        <taxon>Neoptera</taxon>
        <taxon>Polyneoptera</taxon>
        <taxon>Phasmatodea</taxon>
        <taxon>Timematodea</taxon>
        <taxon>Timematoidea</taxon>
        <taxon>Timematidae</taxon>
        <taxon>Timema</taxon>
    </lineage>
</organism>
<reference evidence="1" key="1">
    <citation type="submission" date="2020-11" db="EMBL/GenBank/DDBJ databases">
        <authorList>
            <person name="Tran Van P."/>
        </authorList>
    </citation>
    <scope>NUCLEOTIDE SEQUENCE</scope>
</reference>
<accession>A0A7R9D872</accession>
<name>A0A7R9D872_TIMPO</name>
<dbReference type="AlphaFoldDB" id="A0A7R9D872"/>
<evidence type="ECO:0000313" key="1">
    <source>
        <dbReference type="EMBL" id="CAD7408993.1"/>
    </source>
</evidence>
<dbReference type="EMBL" id="OD003952">
    <property type="protein sequence ID" value="CAD7408993.1"/>
    <property type="molecule type" value="Genomic_DNA"/>
</dbReference>
<sequence>MQHPKDRLELAKLDEAYHIRPMASLSLTDSSQLTSDSQHLGNTAVIAAMYGPVEVKLQKISIEKASVEAVYHPKSGAPLNQIFSKSEEVNNWLTDKTMLCLT</sequence>
<gene>
    <name evidence="1" type="ORF">TPSB3V08_LOCUS6620</name>
</gene>
<protein>
    <submittedName>
        <fullName evidence="1">Uncharacterized protein</fullName>
    </submittedName>
</protein>